<name>A0A9P3GMM4_9APHY</name>
<dbReference type="PANTHER" id="PTHR44196">
    <property type="entry name" value="DEHYDROGENASE/REDUCTASE SDR FAMILY MEMBER 7B"/>
    <property type="match status" value="1"/>
</dbReference>
<protein>
    <submittedName>
        <fullName evidence="4">SDR family oxidoreductase</fullName>
    </submittedName>
</protein>
<dbReference type="EMBL" id="BPQB01000083">
    <property type="protein sequence ID" value="GJE98192.1"/>
    <property type="molecule type" value="Genomic_DNA"/>
</dbReference>
<dbReference type="CDD" id="cd05233">
    <property type="entry name" value="SDR_c"/>
    <property type="match status" value="1"/>
</dbReference>
<evidence type="ECO:0000259" key="3">
    <source>
        <dbReference type="SMART" id="SM00822"/>
    </source>
</evidence>
<dbReference type="Gene3D" id="3.40.50.720">
    <property type="entry name" value="NAD(P)-binding Rossmann-like Domain"/>
    <property type="match status" value="1"/>
</dbReference>
<accession>A0A9P3GMM4</accession>
<proteinExistence type="inferred from homology"/>
<dbReference type="Proteomes" id="UP000703269">
    <property type="component" value="Unassembled WGS sequence"/>
</dbReference>
<comment type="caution">
    <text evidence="4">The sequence shown here is derived from an EMBL/GenBank/DDBJ whole genome shotgun (WGS) entry which is preliminary data.</text>
</comment>
<dbReference type="InterPro" id="IPR057326">
    <property type="entry name" value="KR_dom"/>
</dbReference>
<dbReference type="GO" id="GO:0016020">
    <property type="term" value="C:membrane"/>
    <property type="evidence" value="ECO:0007669"/>
    <property type="project" value="TreeGrafter"/>
</dbReference>
<evidence type="ECO:0000256" key="1">
    <source>
        <dbReference type="ARBA" id="ARBA00006484"/>
    </source>
</evidence>
<feature type="domain" description="Ketoreductase" evidence="3">
    <location>
        <begin position="31"/>
        <end position="180"/>
    </location>
</feature>
<keyword evidence="2" id="KW-0560">Oxidoreductase</keyword>
<dbReference type="AlphaFoldDB" id="A0A9P3GMM4"/>
<organism evidence="4 5">
    <name type="scientific">Phanerochaete sordida</name>
    <dbReference type="NCBI Taxonomy" id="48140"/>
    <lineage>
        <taxon>Eukaryota</taxon>
        <taxon>Fungi</taxon>
        <taxon>Dikarya</taxon>
        <taxon>Basidiomycota</taxon>
        <taxon>Agaricomycotina</taxon>
        <taxon>Agaricomycetes</taxon>
        <taxon>Polyporales</taxon>
        <taxon>Phanerochaetaceae</taxon>
        <taxon>Phanerochaete</taxon>
    </lineage>
</organism>
<dbReference type="InterPro" id="IPR036291">
    <property type="entry name" value="NAD(P)-bd_dom_sf"/>
</dbReference>
<gene>
    <name evidence="4" type="ORF">PsYK624_144150</name>
</gene>
<dbReference type="PANTHER" id="PTHR44196:SF1">
    <property type="entry name" value="DEHYDROGENASE_REDUCTASE SDR FAMILY MEMBER 7B"/>
    <property type="match status" value="1"/>
</dbReference>
<dbReference type="GO" id="GO:0016491">
    <property type="term" value="F:oxidoreductase activity"/>
    <property type="evidence" value="ECO:0007669"/>
    <property type="project" value="UniProtKB-KW"/>
</dbReference>
<sequence length="187" mass="19611">MSEPIGEVFLPTSKHDIYPAIESAFADLSGKVVVVTGASRGVGKATAVAMAQAGARGVVLFARSSLDAAKAECLAAAREGSGLEVLTLAVDIENNDQVVAAAKTVEGVFGRVDIVVNNAGYIEQYNLLADSEPDEWWKSFEVNIRGTYQVTRAFLPLLIKCGGDKTIVNVTTAGAVVGVFPPRGLQD</sequence>
<keyword evidence="5" id="KW-1185">Reference proteome</keyword>
<dbReference type="SUPFAM" id="SSF51735">
    <property type="entry name" value="NAD(P)-binding Rossmann-fold domains"/>
    <property type="match status" value="1"/>
</dbReference>
<dbReference type="OrthoDB" id="1933717at2759"/>
<comment type="similarity">
    <text evidence="1">Belongs to the short-chain dehydrogenases/reductases (SDR) family.</text>
</comment>
<dbReference type="SMART" id="SM00822">
    <property type="entry name" value="PKS_KR"/>
    <property type="match status" value="1"/>
</dbReference>
<evidence type="ECO:0000256" key="2">
    <source>
        <dbReference type="ARBA" id="ARBA00023002"/>
    </source>
</evidence>
<dbReference type="Pfam" id="PF00106">
    <property type="entry name" value="adh_short"/>
    <property type="match status" value="1"/>
</dbReference>
<dbReference type="InterPro" id="IPR002347">
    <property type="entry name" value="SDR_fam"/>
</dbReference>
<reference evidence="4 5" key="1">
    <citation type="submission" date="2021-08" db="EMBL/GenBank/DDBJ databases">
        <title>Draft Genome Sequence of Phanerochaete sordida strain YK-624.</title>
        <authorList>
            <person name="Mori T."/>
            <person name="Dohra H."/>
            <person name="Suzuki T."/>
            <person name="Kawagishi H."/>
            <person name="Hirai H."/>
        </authorList>
    </citation>
    <scope>NUCLEOTIDE SEQUENCE [LARGE SCALE GENOMIC DNA]</scope>
    <source>
        <strain evidence="4 5">YK-624</strain>
    </source>
</reference>
<evidence type="ECO:0000313" key="4">
    <source>
        <dbReference type="EMBL" id="GJE98192.1"/>
    </source>
</evidence>
<dbReference type="PRINTS" id="PR00081">
    <property type="entry name" value="GDHRDH"/>
</dbReference>
<evidence type="ECO:0000313" key="5">
    <source>
        <dbReference type="Proteomes" id="UP000703269"/>
    </source>
</evidence>